<reference evidence="2 3" key="1">
    <citation type="submission" date="2020-06" db="EMBL/GenBank/DDBJ databases">
        <title>Oricola thermophila sp. nov. isolated from a tidal sediments.</title>
        <authorList>
            <person name="Kwon K.K."/>
            <person name="Yang S.-H."/>
            <person name="Park M.-J."/>
        </authorList>
    </citation>
    <scope>NUCLEOTIDE SEQUENCE [LARGE SCALE GENOMIC DNA]</scope>
    <source>
        <strain evidence="2 3">MEBiC13590</strain>
    </source>
</reference>
<keyword evidence="1" id="KW-0732">Signal</keyword>
<sequence length="112" mass="12249">MRLVFKLMVLGCVALMVLPSLVPGQYRDSDADHQSDSGLPRISEIATAAGQTLSDIREICIRRPDICETGSTLFSLAGARMREGLVTAYALFRHGHPSMKDEPEGERETASE</sequence>
<evidence type="ECO:0000256" key="1">
    <source>
        <dbReference type="SAM" id="SignalP"/>
    </source>
</evidence>
<dbReference type="Proteomes" id="UP000509367">
    <property type="component" value="Chromosome"/>
</dbReference>
<name>A0A6N1VI54_9HYPH</name>
<evidence type="ECO:0000313" key="3">
    <source>
        <dbReference type="Proteomes" id="UP000509367"/>
    </source>
</evidence>
<dbReference type="InterPro" id="IPR035220">
    <property type="entry name" value="DUF5330"/>
</dbReference>
<dbReference type="Pfam" id="PF17264">
    <property type="entry name" value="DUF5330"/>
    <property type="match status" value="1"/>
</dbReference>
<feature type="signal peptide" evidence="1">
    <location>
        <begin position="1"/>
        <end position="22"/>
    </location>
</feature>
<evidence type="ECO:0000313" key="2">
    <source>
        <dbReference type="EMBL" id="QKV18667.1"/>
    </source>
</evidence>
<protein>
    <submittedName>
        <fullName evidence="2">DUF5330 domain-containing protein</fullName>
    </submittedName>
</protein>
<dbReference type="KEGG" id="orm:HTY61_09510"/>
<gene>
    <name evidence="2" type="ORF">HTY61_09510</name>
</gene>
<accession>A0A6N1VI54</accession>
<dbReference type="RefSeq" id="WP_175276560.1">
    <property type="nucleotide sequence ID" value="NZ_CP054836.1"/>
</dbReference>
<dbReference type="EMBL" id="CP054836">
    <property type="protein sequence ID" value="QKV18667.1"/>
    <property type="molecule type" value="Genomic_DNA"/>
</dbReference>
<proteinExistence type="predicted"/>
<feature type="chain" id="PRO_5027088799" evidence="1">
    <location>
        <begin position="23"/>
        <end position="112"/>
    </location>
</feature>
<organism evidence="2 3">
    <name type="scientific">Oricola thermophila</name>
    <dbReference type="NCBI Taxonomy" id="2742145"/>
    <lineage>
        <taxon>Bacteria</taxon>
        <taxon>Pseudomonadati</taxon>
        <taxon>Pseudomonadota</taxon>
        <taxon>Alphaproteobacteria</taxon>
        <taxon>Hyphomicrobiales</taxon>
        <taxon>Ahrensiaceae</taxon>
        <taxon>Oricola</taxon>
    </lineage>
</organism>
<dbReference type="AlphaFoldDB" id="A0A6N1VI54"/>
<keyword evidence="3" id="KW-1185">Reference proteome</keyword>